<feature type="compositionally biased region" description="Basic residues" evidence="1">
    <location>
        <begin position="1"/>
        <end position="16"/>
    </location>
</feature>
<proteinExistence type="predicted"/>
<reference evidence="2 3" key="1">
    <citation type="journal article" date="2019" name="Environ. Microbiol.">
        <title>At the nexus of three kingdoms: the genome of the mycorrhizal fungus Gigaspora margarita provides insights into plant, endobacterial and fungal interactions.</title>
        <authorList>
            <person name="Venice F."/>
            <person name="Ghignone S."/>
            <person name="Salvioli di Fossalunga A."/>
            <person name="Amselem J."/>
            <person name="Novero M."/>
            <person name="Xianan X."/>
            <person name="Sedzielewska Toro K."/>
            <person name="Morin E."/>
            <person name="Lipzen A."/>
            <person name="Grigoriev I.V."/>
            <person name="Henrissat B."/>
            <person name="Martin F.M."/>
            <person name="Bonfante P."/>
        </authorList>
    </citation>
    <scope>NUCLEOTIDE SEQUENCE [LARGE SCALE GENOMIC DNA]</scope>
    <source>
        <strain evidence="2 3">BEG34</strain>
    </source>
</reference>
<accession>A0A8H4A469</accession>
<evidence type="ECO:0000313" key="2">
    <source>
        <dbReference type="EMBL" id="KAF0412724.1"/>
    </source>
</evidence>
<sequence length="68" mass="7979">MLKAQKKYHKTIHQRNIKGPEKILQDNSPKNTEGPEEVLKTIHQQTLKDKRNTIRHITRNTEGPEEIP</sequence>
<dbReference type="OrthoDB" id="10583482at2759"/>
<name>A0A8H4A469_GIGMA</name>
<dbReference type="EMBL" id="WTPW01001808">
    <property type="protein sequence ID" value="KAF0412724.1"/>
    <property type="molecule type" value="Genomic_DNA"/>
</dbReference>
<dbReference type="Proteomes" id="UP000439903">
    <property type="component" value="Unassembled WGS sequence"/>
</dbReference>
<feature type="region of interest" description="Disordered" evidence="1">
    <location>
        <begin position="1"/>
        <end position="36"/>
    </location>
</feature>
<organism evidence="2 3">
    <name type="scientific">Gigaspora margarita</name>
    <dbReference type="NCBI Taxonomy" id="4874"/>
    <lineage>
        <taxon>Eukaryota</taxon>
        <taxon>Fungi</taxon>
        <taxon>Fungi incertae sedis</taxon>
        <taxon>Mucoromycota</taxon>
        <taxon>Glomeromycotina</taxon>
        <taxon>Glomeromycetes</taxon>
        <taxon>Diversisporales</taxon>
        <taxon>Gigasporaceae</taxon>
        <taxon>Gigaspora</taxon>
    </lineage>
</organism>
<evidence type="ECO:0000256" key="1">
    <source>
        <dbReference type="SAM" id="MobiDB-lite"/>
    </source>
</evidence>
<comment type="caution">
    <text evidence="2">The sequence shown here is derived from an EMBL/GenBank/DDBJ whole genome shotgun (WGS) entry which is preliminary data.</text>
</comment>
<keyword evidence="3" id="KW-1185">Reference proteome</keyword>
<dbReference type="AlphaFoldDB" id="A0A8H4A469"/>
<evidence type="ECO:0000313" key="3">
    <source>
        <dbReference type="Proteomes" id="UP000439903"/>
    </source>
</evidence>
<protein>
    <submittedName>
        <fullName evidence="2">Uncharacterized protein</fullName>
    </submittedName>
</protein>
<gene>
    <name evidence="2" type="ORF">F8M41_007877</name>
</gene>